<dbReference type="Pfam" id="PF22042">
    <property type="entry name" value="EF-G_D2"/>
    <property type="match status" value="1"/>
</dbReference>
<keyword evidence="3" id="KW-0547">Nucleotide-binding</keyword>
<keyword evidence="2" id="KW-0396">Initiation factor</keyword>
<gene>
    <name evidence="8" type="ORF">A3D08_01755</name>
</gene>
<evidence type="ECO:0000256" key="2">
    <source>
        <dbReference type="ARBA" id="ARBA00022540"/>
    </source>
</evidence>
<evidence type="ECO:0000259" key="7">
    <source>
        <dbReference type="PROSITE" id="PS51722"/>
    </source>
</evidence>
<evidence type="ECO:0000313" key="9">
    <source>
        <dbReference type="Proteomes" id="UP000178098"/>
    </source>
</evidence>
<accession>A0A1F7HFT4</accession>
<dbReference type="Gene3D" id="3.40.50.10050">
    <property type="entry name" value="Translation initiation factor IF- 2, domain 3"/>
    <property type="match status" value="1"/>
</dbReference>
<dbReference type="GO" id="GO:0005525">
    <property type="term" value="F:GTP binding"/>
    <property type="evidence" value="ECO:0007669"/>
    <property type="project" value="UniProtKB-KW"/>
</dbReference>
<dbReference type="GO" id="GO:0005737">
    <property type="term" value="C:cytoplasm"/>
    <property type="evidence" value="ECO:0007669"/>
    <property type="project" value="TreeGrafter"/>
</dbReference>
<dbReference type="PANTHER" id="PTHR43381">
    <property type="entry name" value="TRANSLATION INITIATION FACTOR IF-2-RELATED"/>
    <property type="match status" value="1"/>
</dbReference>
<dbReference type="NCBIfam" id="TIGR00231">
    <property type="entry name" value="small_GTP"/>
    <property type="match status" value="1"/>
</dbReference>
<keyword evidence="4" id="KW-0648">Protein biosynthesis</keyword>
<evidence type="ECO:0000256" key="3">
    <source>
        <dbReference type="ARBA" id="ARBA00022741"/>
    </source>
</evidence>
<dbReference type="Proteomes" id="UP000178098">
    <property type="component" value="Unassembled WGS sequence"/>
</dbReference>
<proteinExistence type="inferred from homology"/>
<keyword evidence="5" id="KW-0342">GTP-binding</keyword>
<dbReference type="CDD" id="cd01887">
    <property type="entry name" value="IF2_eIF5B"/>
    <property type="match status" value="1"/>
</dbReference>
<evidence type="ECO:0000313" key="8">
    <source>
        <dbReference type="EMBL" id="OGK29925.1"/>
    </source>
</evidence>
<comment type="caution">
    <text evidence="8">The sequence shown here is derived from an EMBL/GenBank/DDBJ whole genome shotgun (WGS) entry which is preliminary data.</text>
</comment>
<evidence type="ECO:0000256" key="1">
    <source>
        <dbReference type="ARBA" id="ARBA00007733"/>
    </source>
</evidence>
<sequence length="485" mass="52451">MAKGYRAPVVVVLGHVDHGKTTLLDYIRKSHVADKEAGKITQSIGAYSAHVPIEGYHTQDITFIDTPGHEAFTQLRVRGANIADIAILIIDASASVMPQTIESISHIQAANIPFLVAMNKVDMQTANQDKVKADLAKHGVLTEGYGGNVPAVPISALKGDGVQDLLETLLLMAAEKNFTYDTESELQAYIIETHQDRAGTAASCVIKNGSLAVGDTVFAAQNEARIKALINDSGVRVKEVVPSMPFVLFGFKEMPEVGMALTRAKGAGKLSEPSPSDVPSADPFADFFKQDEAKKLKIVLKADSAGSLEAITPALQKNDNLEVMLGGIGEILESDIFLAKVSEAIVIGFSVPVPKNVESMAKTEKVVIKTYNIIYKLLEELQEVSELIKEKEEQARTFKGEGKVQAIFHIDGLTIAGVKITKGRIDLHDRAEHIRDNALKDEAIIVSIKQRAHDVDTAKKGEEAGIQLDPQLDIKQGDVIKSYSI</sequence>
<dbReference type="PRINTS" id="PR00315">
    <property type="entry name" value="ELONGATNFCT"/>
</dbReference>
<dbReference type="Pfam" id="PF00009">
    <property type="entry name" value="GTP_EFTU"/>
    <property type="match status" value="1"/>
</dbReference>
<dbReference type="PANTHER" id="PTHR43381:SF4">
    <property type="entry name" value="EUKARYOTIC TRANSLATION INITIATION FACTOR 5B"/>
    <property type="match status" value="1"/>
</dbReference>
<evidence type="ECO:0000256" key="6">
    <source>
        <dbReference type="SAM" id="Coils"/>
    </source>
</evidence>
<dbReference type="GO" id="GO:0003924">
    <property type="term" value="F:GTPase activity"/>
    <property type="evidence" value="ECO:0007669"/>
    <property type="project" value="InterPro"/>
</dbReference>
<name>A0A1F7HFT4_9BACT</name>
<dbReference type="FunFam" id="3.40.50.10050:FF:000001">
    <property type="entry name" value="Translation initiation factor IF-2"/>
    <property type="match status" value="1"/>
</dbReference>
<keyword evidence="6" id="KW-0175">Coiled coil</keyword>
<dbReference type="AlphaFoldDB" id="A0A1F7HFT4"/>
<dbReference type="SUPFAM" id="SSF50447">
    <property type="entry name" value="Translation proteins"/>
    <property type="match status" value="2"/>
</dbReference>
<feature type="domain" description="Tr-type G" evidence="7">
    <location>
        <begin position="5"/>
        <end position="178"/>
    </location>
</feature>
<dbReference type="Pfam" id="PF11987">
    <property type="entry name" value="IF-2"/>
    <property type="match status" value="1"/>
</dbReference>
<dbReference type="InterPro" id="IPR027417">
    <property type="entry name" value="P-loop_NTPase"/>
</dbReference>
<dbReference type="InterPro" id="IPR053905">
    <property type="entry name" value="EF-G-like_DII"/>
</dbReference>
<dbReference type="PROSITE" id="PS51722">
    <property type="entry name" value="G_TR_2"/>
    <property type="match status" value="1"/>
</dbReference>
<dbReference type="Gene3D" id="2.40.30.10">
    <property type="entry name" value="Translation factors"/>
    <property type="match status" value="2"/>
</dbReference>
<dbReference type="EMBL" id="MFZT01000037">
    <property type="protein sequence ID" value="OGK29925.1"/>
    <property type="molecule type" value="Genomic_DNA"/>
</dbReference>
<dbReference type="SUPFAM" id="SSF52156">
    <property type="entry name" value="Initiation factor IF2/eIF5b, domain 3"/>
    <property type="match status" value="1"/>
</dbReference>
<dbReference type="InterPro" id="IPR000795">
    <property type="entry name" value="T_Tr_GTP-bd_dom"/>
</dbReference>
<dbReference type="InterPro" id="IPR023115">
    <property type="entry name" value="TIF_IF2_dom3"/>
</dbReference>
<reference evidence="8 9" key="1">
    <citation type="journal article" date="2016" name="Nat. Commun.">
        <title>Thousands of microbial genomes shed light on interconnected biogeochemical processes in an aquifer system.</title>
        <authorList>
            <person name="Anantharaman K."/>
            <person name="Brown C.T."/>
            <person name="Hug L.A."/>
            <person name="Sharon I."/>
            <person name="Castelle C.J."/>
            <person name="Probst A.J."/>
            <person name="Thomas B.C."/>
            <person name="Singh A."/>
            <person name="Wilkins M.J."/>
            <person name="Karaoz U."/>
            <person name="Brodie E.L."/>
            <person name="Williams K.H."/>
            <person name="Hubbard S.S."/>
            <person name="Banfield J.F."/>
        </authorList>
    </citation>
    <scope>NUCLEOTIDE SEQUENCE [LARGE SCALE GENOMIC DNA]</scope>
</reference>
<organism evidence="8 9">
    <name type="scientific">Candidatus Roizmanbacteria bacterium RIFCSPHIGHO2_02_FULL_43_11</name>
    <dbReference type="NCBI Taxonomy" id="1802043"/>
    <lineage>
        <taxon>Bacteria</taxon>
        <taxon>Candidatus Roizmaniibacteriota</taxon>
    </lineage>
</organism>
<dbReference type="Gene3D" id="3.40.50.300">
    <property type="entry name" value="P-loop containing nucleotide triphosphate hydrolases"/>
    <property type="match status" value="1"/>
</dbReference>
<protein>
    <recommendedName>
        <fullName evidence="7">Tr-type G domain-containing protein</fullName>
    </recommendedName>
</protein>
<dbReference type="SUPFAM" id="SSF52540">
    <property type="entry name" value="P-loop containing nucleoside triphosphate hydrolases"/>
    <property type="match status" value="1"/>
</dbReference>
<dbReference type="FunFam" id="3.40.50.300:FF:000019">
    <property type="entry name" value="Translation initiation factor IF-2"/>
    <property type="match status" value="1"/>
</dbReference>
<dbReference type="GO" id="GO:0003743">
    <property type="term" value="F:translation initiation factor activity"/>
    <property type="evidence" value="ECO:0007669"/>
    <property type="project" value="UniProtKB-KW"/>
</dbReference>
<comment type="similarity">
    <text evidence="1">Belongs to the TRAFAC class translation factor GTPase superfamily. Classic translation factor GTPase family. IF-2 subfamily.</text>
</comment>
<dbReference type="InterPro" id="IPR036925">
    <property type="entry name" value="TIF_IF2_dom3_sf"/>
</dbReference>
<evidence type="ECO:0000256" key="4">
    <source>
        <dbReference type="ARBA" id="ARBA00022917"/>
    </source>
</evidence>
<dbReference type="InterPro" id="IPR015760">
    <property type="entry name" value="TIF_IF2"/>
</dbReference>
<feature type="coiled-coil region" evidence="6">
    <location>
        <begin position="374"/>
        <end position="401"/>
    </location>
</feature>
<dbReference type="InterPro" id="IPR005225">
    <property type="entry name" value="Small_GTP-bd"/>
</dbReference>
<evidence type="ECO:0000256" key="5">
    <source>
        <dbReference type="ARBA" id="ARBA00023134"/>
    </source>
</evidence>
<dbReference type="InterPro" id="IPR009000">
    <property type="entry name" value="Transl_B-barrel_sf"/>
</dbReference>